<keyword evidence="2" id="KW-1133">Transmembrane helix</keyword>
<accession>A0A6G1HKW1</accession>
<proteinExistence type="predicted"/>
<evidence type="ECO:0000256" key="3">
    <source>
        <dbReference type="SAM" id="SignalP"/>
    </source>
</evidence>
<dbReference type="EMBL" id="ML996706">
    <property type="protein sequence ID" value="KAF2396632.1"/>
    <property type="molecule type" value="Genomic_DNA"/>
</dbReference>
<feature type="chain" id="PRO_5026184283" description="Mid2 domain-containing protein" evidence="3">
    <location>
        <begin position="20"/>
        <end position="318"/>
    </location>
</feature>
<sequence>MRPLTLLPTGLLLVPGTAAYIVDFFISPARDLCNYKGVRFSAANNTDRGGVCAYNRQNDRVYGCPAPDPDCWTFAETCRGGTAKAGDGQRLCVANTNSWCCRVDEDCVRSSAINVCISLFAPPTKNQPIAEANAAEMKALGVTALAQITVTTQSADPTPFATLSARGVSEDETTSTSSASTRASAKASTTATAEETTTGADGETLVVAKTGSRSSTRTVTEHMATAGIGPTSPATEGQQKKEGMSGGAIAGIVVGALAIVALTTLLFVVMAHRRRRRERGVKGLVEMDAAGAPLKYEMPVPEKPAEMYVPVVRHEMPS</sequence>
<keyword evidence="2" id="KW-0472">Membrane</keyword>
<feature type="compositionally biased region" description="Low complexity" evidence="1">
    <location>
        <begin position="174"/>
        <end position="204"/>
    </location>
</feature>
<keyword evidence="5" id="KW-1185">Reference proteome</keyword>
<keyword evidence="2" id="KW-0812">Transmembrane</keyword>
<gene>
    <name evidence="4" type="ORF">EJ06DRAFT_227330</name>
</gene>
<dbReference type="Proteomes" id="UP000799640">
    <property type="component" value="Unassembled WGS sequence"/>
</dbReference>
<evidence type="ECO:0000256" key="1">
    <source>
        <dbReference type="SAM" id="MobiDB-lite"/>
    </source>
</evidence>
<organism evidence="4 5">
    <name type="scientific">Trichodelitschia bisporula</name>
    <dbReference type="NCBI Taxonomy" id="703511"/>
    <lineage>
        <taxon>Eukaryota</taxon>
        <taxon>Fungi</taxon>
        <taxon>Dikarya</taxon>
        <taxon>Ascomycota</taxon>
        <taxon>Pezizomycotina</taxon>
        <taxon>Dothideomycetes</taxon>
        <taxon>Dothideomycetes incertae sedis</taxon>
        <taxon>Phaeotrichales</taxon>
        <taxon>Phaeotrichaceae</taxon>
        <taxon>Trichodelitschia</taxon>
    </lineage>
</organism>
<reference evidence="4" key="1">
    <citation type="journal article" date="2020" name="Stud. Mycol.">
        <title>101 Dothideomycetes genomes: a test case for predicting lifestyles and emergence of pathogens.</title>
        <authorList>
            <person name="Haridas S."/>
            <person name="Albert R."/>
            <person name="Binder M."/>
            <person name="Bloem J."/>
            <person name="Labutti K."/>
            <person name="Salamov A."/>
            <person name="Andreopoulos B."/>
            <person name="Baker S."/>
            <person name="Barry K."/>
            <person name="Bills G."/>
            <person name="Bluhm B."/>
            <person name="Cannon C."/>
            <person name="Castanera R."/>
            <person name="Culley D."/>
            <person name="Daum C."/>
            <person name="Ezra D."/>
            <person name="Gonzalez J."/>
            <person name="Henrissat B."/>
            <person name="Kuo A."/>
            <person name="Liang C."/>
            <person name="Lipzen A."/>
            <person name="Lutzoni F."/>
            <person name="Magnuson J."/>
            <person name="Mondo S."/>
            <person name="Nolan M."/>
            <person name="Ohm R."/>
            <person name="Pangilinan J."/>
            <person name="Park H.-J."/>
            <person name="Ramirez L."/>
            <person name="Alfaro M."/>
            <person name="Sun H."/>
            <person name="Tritt A."/>
            <person name="Yoshinaga Y."/>
            <person name="Zwiers L.-H."/>
            <person name="Turgeon B."/>
            <person name="Goodwin S."/>
            <person name="Spatafora J."/>
            <person name="Crous P."/>
            <person name="Grigoriev I."/>
        </authorList>
    </citation>
    <scope>NUCLEOTIDE SEQUENCE</scope>
    <source>
        <strain evidence="4">CBS 262.69</strain>
    </source>
</reference>
<dbReference type="PANTHER" id="PTHR16861:SF4">
    <property type="entry name" value="SH3 DOMAIN PROTEIN (AFU_ORTHOLOGUE AFUA_1G13610)"/>
    <property type="match status" value="1"/>
</dbReference>
<keyword evidence="3" id="KW-0732">Signal</keyword>
<dbReference type="OrthoDB" id="3945612at2759"/>
<dbReference type="AlphaFoldDB" id="A0A6G1HKW1"/>
<evidence type="ECO:0008006" key="6">
    <source>
        <dbReference type="Google" id="ProtNLM"/>
    </source>
</evidence>
<dbReference type="PANTHER" id="PTHR16861">
    <property type="entry name" value="GLYCOPROTEIN 38"/>
    <property type="match status" value="1"/>
</dbReference>
<name>A0A6G1HKW1_9PEZI</name>
<protein>
    <recommendedName>
        <fullName evidence="6">Mid2 domain-containing protein</fullName>
    </recommendedName>
</protein>
<feature type="region of interest" description="Disordered" evidence="1">
    <location>
        <begin position="157"/>
        <end position="205"/>
    </location>
</feature>
<evidence type="ECO:0000313" key="5">
    <source>
        <dbReference type="Proteomes" id="UP000799640"/>
    </source>
</evidence>
<feature type="transmembrane region" description="Helical" evidence="2">
    <location>
        <begin position="248"/>
        <end position="269"/>
    </location>
</feature>
<feature type="signal peptide" evidence="3">
    <location>
        <begin position="1"/>
        <end position="19"/>
    </location>
</feature>
<evidence type="ECO:0000313" key="4">
    <source>
        <dbReference type="EMBL" id="KAF2396632.1"/>
    </source>
</evidence>
<evidence type="ECO:0000256" key="2">
    <source>
        <dbReference type="SAM" id="Phobius"/>
    </source>
</evidence>